<dbReference type="Pfam" id="PF11667">
    <property type="entry name" value="DUF3267"/>
    <property type="match status" value="1"/>
</dbReference>
<keyword evidence="1" id="KW-1133">Transmembrane helix</keyword>
<feature type="transmembrane region" description="Helical" evidence="1">
    <location>
        <begin position="108"/>
        <end position="131"/>
    </location>
</feature>
<organism evidence="2 3">
    <name type="scientific">Haloarcula quadrata</name>
    <dbReference type="NCBI Taxonomy" id="182779"/>
    <lineage>
        <taxon>Archaea</taxon>
        <taxon>Methanobacteriati</taxon>
        <taxon>Methanobacteriota</taxon>
        <taxon>Stenosarchaea group</taxon>
        <taxon>Halobacteria</taxon>
        <taxon>Halobacteriales</taxon>
        <taxon>Haloarculaceae</taxon>
        <taxon>Haloarcula</taxon>
    </lineage>
</organism>
<feature type="transmembrane region" description="Helical" evidence="1">
    <location>
        <begin position="75"/>
        <end position="96"/>
    </location>
</feature>
<evidence type="ECO:0000313" key="3">
    <source>
        <dbReference type="Proteomes" id="UP000268233"/>
    </source>
</evidence>
<comment type="caution">
    <text evidence="2">The sequence shown here is derived from an EMBL/GenBank/DDBJ whole genome shotgun (WGS) entry which is preliminary data.</text>
</comment>
<evidence type="ECO:0000256" key="1">
    <source>
        <dbReference type="SAM" id="Phobius"/>
    </source>
</evidence>
<keyword evidence="1" id="KW-0472">Membrane</keyword>
<keyword evidence="3" id="KW-1185">Reference proteome</keyword>
<gene>
    <name evidence="2" type="ORF">BDK61_3894</name>
</gene>
<dbReference type="AlphaFoldDB" id="A0A495QVZ4"/>
<accession>A0A495QVZ4</accession>
<dbReference type="Proteomes" id="UP000268233">
    <property type="component" value="Unassembled WGS sequence"/>
</dbReference>
<feature type="transmembrane region" description="Helical" evidence="1">
    <location>
        <begin position="31"/>
        <end position="55"/>
    </location>
</feature>
<dbReference type="InterPro" id="IPR021683">
    <property type="entry name" value="DUF3267"/>
</dbReference>
<dbReference type="EMBL" id="RBWW01000002">
    <property type="protein sequence ID" value="RKS78237.1"/>
    <property type="molecule type" value="Genomic_DNA"/>
</dbReference>
<protein>
    <submittedName>
        <fullName evidence="2">Putative zincin peptidase</fullName>
    </submittedName>
</protein>
<sequence>MPTSDYTPADTLRPATPAGYQSPRPFRYPPLVILGLVSVLVPVAAVVFGGILWYAQGTALDAVFSVDETATGITFTLASGLVAVTCIGTIVAATVLHELVHGLAYRWFGYDVSYGVAPQLGAFYVAAFHQFQVRTHNIIVGIAPLVVLDALLLPVLFIPLPLLAFAAFLALLFNTAGAAGDLYSVATLLRTPAGSLTYDSDIRHSYIFCPEA</sequence>
<proteinExistence type="predicted"/>
<name>A0A495QVZ4_9EURY</name>
<evidence type="ECO:0000313" key="2">
    <source>
        <dbReference type="EMBL" id="RKS78237.1"/>
    </source>
</evidence>
<keyword evidence="1" id="KW-0812">Transmembrane</keyword>
<dbReference type="RefSeq" id="WP_121304091.1">
    <property type="nucleotide sequence ID" value="NZ_RBWW01000002.1"/>
</dbReference>
<reference evidence="2 3" key="1">
    <citation type="submission" date="2018-10" db="EMBL/GenBank/DDBJ databases">
        <title>Genomic Encyclopedia of Archaeal and Bacterial Type Strains, Phase II (KMG-II): from individual species to whole genera.</title>
        <authorList>
            <person name="Goeker M."/>
        </authorList>
    </citation>
    <scope>NUCLEOTIDE SEQUENCE [LARGE SCALE GENOMIC DNA]</scope>
    <source>
        <strain evidence="2 3">DSM 11927</strain>
    </source>
</reference>